<dbReference type="EMBL" id="JABVBA010000007">
    <property type="protein sequence ID" value="NVF11842.1"/>
    <property type="molecule type" value="Genomic_DNA"/>
</dbReference>
<dbReference type="Proteomes" id="UP000540919">
    <property type="component" value="Unassembled WGS sequence"/>
</dbReference>
<proteinExistence type="predicted"/>
<evidence type="ECO:0000313" key="1">
    <source>
        <dbReference type="EMBL" id="NVF11842.1"/>
    </source>
</evidence>
<name>A0ABX2NAU9_9FIRM</name>
<accession>A0ABX2NAU9</accession>
<keyword evidence="2" id="KW-1185">Reference proteome</keyword>
<reference evidence="1 2" key="1">
    <citation type="submission" date="2020-06" db="EMBL/GenBank/DDBJ databases">
        <title>Anaerococcus sp. nov., isolated form swine feces.</title>
        <authorList>
            <person name="Yu S."/>
        </authorList>
    </citation>
    <scope>NUCLEOTIDE SEQUENCE [LARGE SCALE GENOMIC DNA]</scope>
    <source>
        <strain evidence="1 2">AGMB00486</strain>
    </source>
</reference>
<comment type="caution">
    <text evidence="1">The sequence shown here is derived from an EMBL/GenBank/DDBJ whole genome shotgun (WGS) entry which is preliminary data.</text>
</comment>
<protein>
    <submittedName>
        <fullName evidence="1">Uncharacterized protein</fullName>
    </submittedName>
</protein>
<organism evidence="1 2">
    <name type="scientific">Anaerococcus faecalis</name>
    <dbReference type="NCBI Taxonomy" id="2742993"/>
    <lineage>
        <taxon>Bacteria</taxon>
        <taxon>Bacillati</taxon>
        <taxon>Bacillota</taxon>
        <taxon>Tissierellia</taxon>
        <taxon>Tissierellales</taxon>
        <taxon>Peptoniphilaceae</taxon>
        <taxon>Anaerococcus</taxon>
    </lineage>
</organism>
<sequence length="62" mass="7422">MSEKYPYKKYEHIATIYADYYLKTNPDMSPAEFAKKYLEIEKEVKNAISKPISKPFKQLRED</sequence>
<evidence type="ECO:0000313" key="2">
    <source>
        <dbReference type="Proteomes" id="UP000540919"/>
    </source>
</evidence>
<gene>
    <name evidence="1" type="ORF">HV819_07605</name>
</gene>
<dbReference type="RefSeq" id="WP_176269891.1">
    <property type="nucleotide sequence ID" value="NZ_JABVBA010000007.1"/>
</dbReference>